<dbReference type="Proteomes" id="UP000520011">
    <property type="component" value="Unassembled WGS sequence"/>
</dbReference>
<dbReference type="GO" id="GO:0019825">
    <property type="term" value="F:oxygen binding"/>
    <property type="evidence" value="ECO:0007669"/>
    <property type="project" value="InterPro"/>
</dbReference>
<feature type="coiled-coil region" evidence="3">
    <location>
        <begin position="177"/>
        <end position="215"/>
    </location>
</feature>
<dbReference type="Gene3D" id="1.10.490.10">
    <property type="entry name" value="Globins"/>
    <property type="match status" value="1"/>
</dbReference>
<dbReference type="PANTHER" id="PTHR32089:SF118">
    <property type="entry name" value="HEME-BASED AEROTACTIC TRANSDUCER HEMAT"/>
    <property type="match status" value="1"/>
</dbReference>
<dbReference type="InterPro" id="IPR012292">
    <property type="entry name" value="Globin/Proto"/>
</dbReference>
<evidence type="ECO:0000313" key="6">
    <source>
        <dbReference type="Proteomes" id="UP000520011"/>
    </source>
</evidence>
<keyword evidence="3" id="KW-0175">Coiled coil</keyword>
<dbReference type="GO" id="GO:0007165">
    <property type="term" value="P:signal transduction"/>
    <property type="evidence" value="ECO:0007669"/>
    <property type="project" value="UniProtKB-KW"/>
</dbReference>
<dbReference type="InterPro" id="IPR004089">
    <property type="entry name" value="MCPsignal_dom"/>
</dbReference>
<dbReference type="GO" id="GO:0020037">
    <property type="term" value="F:heme binding"/>
    <property type="evidence" value="ECO:0007669"/>
    <property type="project" value="InterPro"/>
</dbReference>
<name>A0A7W8ISV8_9BACL</name>
<reference evidence="5 6" key="1">
    <citation type="submission" date="2020-08" db="EMBL/GenBank/DDBJ databases">
        <title>Genomic Encyclopedia of Type Strains, Phase IV (KMG-IV): sequencing the most valuable type-strain genomes for metagenomic binning, comparative biology and taxonomic classification.</title>
        <authorList>
            <person name="Goeker M."/>
        </authorList>
    </citation>
    <scope>NUCLEOTIDE SEQUENCE [LARGE SCALE GENOMIC DNA]</scope>
    <source>
        <strain evidence="5 6">DSM 16325</strain>
    </source>
</reference>
<keyword evidence="1 2" id="KW-0807">Transducer</keyword>
<comment type="caution">
    <text evidence="5">The sequence shown here is derived from an EMBL/GenBank/DDBJ whole genome shotgun (WGS) entry which is preliminary data.</text>
</comment>
<dbReference type="SUPFAM" id="SSF58104">
    <property type="entry name" value="Methyl-accepting chemotaxis protein (MCP) signaling domain"/>
    <property type="match status" value="1"/>
</dbReference>
<dbReference type="SMART" id="SM00283">
    <property type="entry name" value="MA"/>
    <property type="match status" value="1"/>
</dbReference>
<dbReference type="InterPro" id="IPR009050">
    <property type="entry name" value="Globin-like_sf"/>
</dbReference>
<gene>
    <name evidence="5" type="ORF">HNQ34_003177</name>
</gene>
<dbReference type="Gene3D" id="1.10.287.950">
    <property type="entry name" value="Methyl-accepting chemotaxis protein"/>
    <property type="match status" value="1"/>
</dbReference>
<evidence type="ECO:0000256" key="1">
    <source>
        <dbReference type="ARBA" id="ARBA00023224"/>
    </source>
</evidence>
<dbReference type="Pfam" id="PF00015">
    <property type="entry name" value="MCPsignal"/>
    <property type="match status" value="1"/>
</dbReference>
<feature type="domain" description="Methyl-accepting transducer" evidence="4">
    <location>
        <begin position="200"/>
        <end position="420"/>
    </location>
</feature>
<keyword evidence="6" id="KW-1185">Reference proteome</keyword>
<dbReference type="PROSITE" id="PS50111">
    <property type="entry name" value="CHEMOTAXIS_TRANSDUC_2"/>
    <property type="match status" value="1"/>
</dbReference>
<dbReference type="Pfam" id="PF11563">
    <property type="entry name" value="Protoglobin"/>
    <property type="match status" value="1"/>
</dbReference>
<evidence type="ECO:0000259" key="4">
    <source>
        <dbReference type="PROSITE" id="PS50111"/>
    </source>
</evidence>
<evidence type="ECO:0000256" key="2">
    <source>
        <dbReference type="PROSITE-ProRule" id="PRU00284"/>
    </source>
</evidence>
<dbReference type="GO" id="GO:0016020">
    <property type="term" value="C:membrane"/>
    <property type="evidence" value="ECO:0007669"/>
    <property type="project" value="InterPro"/>
</dbReference>
<proteinExistence type="predicted"/>
<dbReference type="EMBL" id="JACHEP010000027">
    <property type="protein sequence ID" value="MBB5326059.1"/>
    <property type="molecule type" value="Genomic_DNA"/>
</dbReference>
<dbReference type="CDD" id="cd01068">
    <property type="entry name" value="globin_sensor"/>
    <property type="match status" value="1"/>
</dbReference>
<dbReference type="InterPro" id="IPR044398">
    <property type="entry name" value="Globin-sensor_dom"/>
</dbReference>
<protein>
    <submittedName>
        <fullName evidence="5">Heme-based aerotactic transducer</fullName>
    </submittedName>
</protein>
<dbReference type="AlphaFoldDB" id="A0A7W8ISV8"/>
<sequence>MNFSFFIKKEHSSTITTERLDAPNRPVRLQDPTINKQIEMIELTEQDLALLAKLKPFIEEKIDWIVTRFYDTLQKEPSLLEIIHRHSSTERLKKTLKIHIIEMFNGKIDEEFIAKRTRIAVAHLRIGLLPKWYMCAFQQLLLSILEVITPHMREPHMLIEATKSVTKILNFEQQLVLEQYEKANEEARLQIEQMKNKLKEQLKAMVQELSAISSQASSSVAELTDQTKDILRCAEEASMITDVSEQQSAEGQGKLRHQQTTMLSIQQMMKKIQTEVHNLQQSASKIENINSLVTAIADQTNMLSLNASIEAARAGEHGKGFAVVASEVRNLASQTKQSVAGVTEILSELNKKIDTISQSLESMVSLVVDGANDMEQINHFFDTFALSLKQIREQNKRIDSEMKQYVHVVSEINESIANVAASAEQLEKMAHHL</sequence>
<dbReference type="RefSeq" id="WP_183256115.1">
    <property type="nucleotide sequence ID" value="NZ_JACHEP010000027.1"/>
</dbReference>
<dbReference type="SUPFAM" id="SSF46458">
    <property type="entry name" value="Globin-like"/>
    <property type="match status" value="1"/>
</dbReference>
<evidence type="ECO:0000313" key="5">
    <source>
        <dbReference type="EMBL" id="MBB5326059.1"/>
    </source>
</evidence>
<dbReference type="InterPro" id="IPR039379">
    <property type="entry name" value="Protoglobin_sensor_dom"/>
</dbReference>
<accession>A0A7W8ISV8</accession>
<organism evidence="5 6">
    <name type="scientific">Anoxybacteroides tepidamans</name>
    <dbReference type="NCBI Taxonomy" id="265948"/>
    <lineage>
        <taxon>Bacteria</taxon>
        <taxon>Bacillati</taxon>
        <taxon>Bacillota</taxon>
        <taxon>Bacilli</taxon>
        <taxon>Bacillales</taxon>
        <taxon>Anoxybacillaceae</taxon>
        <taxon>Anoxybacteroides</taxon>
    </lineage>
</organism>
<evidence type="ECO:0000256" key="3">
    <source>
        <dbReference type="SAM" id="Coils"/>
    </source>
</evidence>
<dbReference type="PANTHER" id="PTHR32089">
    <property type="entry name" value="METHYL-ACCEPTING CHEMOTAXIS PROTEIN MCPB"/>
    <property type="match status" value="1"/>
</dbReference>